<gene>
    <name evidence="1" type="ORF">GL300_01035</name>
</gene>
<dbReference type="Proteomes" id="UP000449846">
    <property type="component" value="Unassembled WGS sequence"/>
</dbReference>
<evidence type="ECO:0000313" key="2">
    <source>
        <dbReference type="Proteomes" id="UP000449846"/>
    </source>
</evidence>
<dbReference type="PANTHER" id="PTHR37909">
    <property type="entry name" value="S-ADENOSYL-L-METHIONINE-DEPENDENT METHYLTRANSFERASES SUPERFAMILY PROTEIN"/>
    <property type="match status" value="1"/>
</dbReference>
<dbReference type="AlphaFoldDB" id="A0A844HEM3"/>
<evidence type="ECO:0000313" key="1">
    <source>
        <dbReference type="EMBL" id="MTH57790.1"/>
    </source>
</evidence>
<dbReference type="Gene3D" id="3.40.50.150">
    <property type="entry name" value="Vaccinia Virus protein VP39"/>
    <property type="match status" value="1"/>
</dbReference>
<sequence length="235" mass="26489">MEAAQLIDSIYGENIYTSFDGSGFEQDLQGWGGHQFLLKVIQELRPRLIIEVGVWKGRSALAMADKLKELHLSTPIICIDTWLGAQEHFQTRFRPDMNRKAGWPRLYEQFLFNVIDRKHQDIVVPLPVSSLAAAQMLRKMDVKADLIHIDAGHGYLEVRSDIDAFWPLLSEDGVVVFDDYGGWAGVTRAVNEFAAEKALPLIGTHGKALISPSLNMRFRAELDKIEMGKWAPKKG</sequence>
<keyword evidence="1" id="KW-0808">Transferase</keyword>
<dbReference type="Pfam" id="PF13578">
    <property type="entry name" value="Methyltransf_24"/>
    <property type="match status" value="1"/>
</dbReference>
<dbReference type="RefSeq" id="WP_155037725.1">
    <property type="nucleotide sequence ID" value="NZ_WMIG01000001.1"/>
</dbReference>
<comment type="caution">
    <text evidence="1">The sequence shown here is derived from an EMBL/GenBank/DDBJ whole genome shotgun (WGS) entry which is preliminary data.</text>
</comment>
<organism evidence="1 2">
    <name type="scientific">Paracoccus litorisediminis</name>
    <dbReference type="NCBI Taxonomy" id="2006130"/>
    <lineage>
        <taxon>Bacteria</taxon>
        <taxon>Pseudomonadati</taxon>
        <taxon>Pseudomonadota</taxon>
        <taxon>Alphaproteobacteria</taxon>
        <taxon>Rhodobacterales</taxon>
        <taxon>Paracoccaceae</taxon>
        <taxon>Paracoccus</taxon>
    </lineage>
</organism>
<name>A0A844HEM3_9RHOB</name>
<dbReference type="GO" id="GO:0008168">
    <property type="term" value="F:methyltransferase activity"/>
    <property type="evidence" value="ECO:0007669"/>
    <property type="project" value="UniProtKB-KW"/>
</dbReference>
<dbReference type="GO" id="GO:0032259">
    <property type="term" value="P:methylation"/>
    <property type="evidence" value="ECO:0007669"/>
    <property type="project" value="UniProtKB-KW"/>
</dbReference>
<dbReference type="EMBL" id="WMIG01000001">
    <property type="protein sequence ID" value="MTH57790.1"/>
    <property type="molecule type" value="Genomic_DNA"/>
</dbReference>
<accession>A0A844HEM3</accession>
<dbReference type="SUPFAM" id="SSF53335">
    <property type="entry name" value="S-adenosyl-L-methionine-dependent methyltransferases"/>
    <property type="match status" value="1"/>
</dbReference>
<dbReference type="InterPro" id="IPR029063">
    <property type="entry name" value="SAM-dependent_MTases_sf"/>
</dbReference>
<reference evidence="1 2" key="1">
    <citation type="submission" date="2019-11" db="EMBL/GenBank/DDBJ databases">
        <authorList>
            <person name="Dong K."/>
        </authorList>
    </citation>
    <scope>NUCLEOTIDE SEQUENCE [LARGE SCALE GENOMIC DNA]</scope>
    <source>
        <strain evidence="1 2">NBRC 112902</strain>
    </source>
</reference>
<proteinExistence type="predicted"/>
<dbReference type="OrthoDB" id="7236134at2"/>
<protein>
    <submittedName>
        <fullName evidence="1">Class I SAM-dependent methyltransferase</fullName>
    </submittedName>
</protein>
<keyword evidence="1" id="KW-0489">Methyltransferase</keyword>
<keyword evidence="2" id="KW-1185">Reference proteome</keyword>
<dbReference type="PANTHER" id="PTHR37909:SF1">
    <property type="entry name" value="S-ADENOSYL-L-METHIONINE-DEPENDENT METHYLTRANSFERASES SUPERFAMILY PROTEIN"/>
    <property type="match status" value="1"/>
</dbReference>